<organism evidence="1">
    <name type="scientific">Loa loa</name>
    <name type="common">Eye worm</name>
    <name type="synonym">Filaria loa</name>
    <dbReference type="NCBI Taxonomy" id="7209"/>
    <lineage>
        <taxon>Eukaryota</taxon>
        <taxon>Metazoa</taxon>
        <taxon>Ecdysozoa</taxon>
        <taxon>Nematoda</taxon>
        <taxon>Chromadorea</taxon>
        <taxon>Rhabditida</taxon>
        <taxon>Spirurina</taxon>
        <taxon>Spiruromorpha</taxon>
        <taxon>Filarioidea</taxon>
        <taxon>Onchocercidae</taxon>
        <taxon>Loa</taxon>
    </lineage>
</organism>
<sequence length="116" mass="13863">MLLKLQSRNRDLWTTIWSLQHEKEHNSGIRFTRSTQSENRNTRWLYRHKYSGVVSNPNTNSFVPNQMRLQRAYGNDGYDGDEIKKSTTHDSYDGIYDNHLKKKMKAEKCQLKLWIN</sequence>
<dbReference type="OrthoDB" id="5871495at2759"/>
<accession>A0A1S0UJ33</accession>
<evidence type="ECO:0000313" key="1">
    <source>
        <dbReference type="EMBL" id="EJD75378.1"/>
    </source>
</evidence>
<dbReference type="KEGG" id="loa:LOAG_17470"/>
<name>A0A1S0UJ33_LOALO</name>
<reference evidence="1" key="1">
    <citation type="submission" date="2012-04" db="EMBL/GenBank/DDBJ databases">
        <title>The Genome Sequence of Loa loa.</title>
        <authorList>
            <consortium name="The Broad Institute Genome Sequencing Platform"/>
            <consortium name="Broad Institute Genome Sequencing Center for Infectious Disease"/>
            <person name="Nutman T.B."/>
            <person name="Fink D.L."/>
            <person name="Russ C."/>
            <person name="Young S."/>
            <person name="Zeng Q."/>
            <person name="Gargeya S."/>
            <person name="Alvarado L."/>
            <person name="Berlin A."/>
            <person name="Chapman S.B."/>
            <person name="Chen Z."/>
            <person name="Freedman E."/>
            <person name="Gellesch M."/>
            <person name="Goldberg J."/>
            <person name="Griggs A."/>
            <person name="Gujja S."/>
            <person name="Heilman E.R."/>
            <person name="Heiman D."/>
            <person name="Howarth C."/>
            <person name="Mehta T."/>
            <person name="Neiman D."/>
            <person name="Pearson M."/>
            <person name="Roberts A."/>
            <person name="Saif S."/>
            <person name="Shea T."/>
            <person name="Shenoy N."/>
            <person name="Sisk P."/>
            <person name="Stolte C."/>
            <person name="Sykes S."/>
            <person name="White J."/>
            <person name="Yandava C."/>
            <person name="Haas B."/>
            <person name="Henn M.R."/>
            <person name="Nusbaum C."/>
            <person name="Birren B."/>
        </authorList>
    </citation>
    <scope>NUCLEOTIDE SEQUENCE [LARGE SCALE GENOMIC DNA]</scope>
</reference>
<dbReference type="RefSeq" id="XP_020306247.1">
    <property type="nucleotide sequence ID" value="XM_020450130.1"/>
</dbReference>
<gene>
    <name evidence="1" type="ORF">LOAG_17470</name>
</gene>
<dbReference type="CTD" id="31251671"/>
<protein>
    <submittedName>
        <fullName evidence="1">Uncharacterized protein</fullName>
    </submittedName>
</protein>
<dbReference type="EMBL" id="JH712144">
    <property type="protein sequence ID" value="EJD75378.1"/>
    <property type="molecule type" value="Genomic_DNA"/>
</dbReference>
<proteinExistence type="predicted"/>
<dbReference type="AlphaFoldDB" id="A0A1S0UJ33"/>
<dbReference type="GeneID" id="31251671"/>
<dbReference type="InParanoid" id="A0A1S0UJ33"/>